<accession>A0ABT7BSB8</accession>
<comment type="caution">
    <text evidence="1">The sequence shown here is derived from an EMBL/GenBank/DDBJ whole genome shotgun (WGS) entry which is preliminary data.</text>
</comment>
<dbReference type="EMBL" id="JAQOSQ010000002">
    <property type="protein sequence ID" value="MDJ1182079.1"/>
    <property type="molecule type" value="Genomic_DNA"/>
</dbReference>
<sequence length="441" mass="51078">MAKILISSLGVGSIDRNNTAARAYRTAKYRMNDSDKDYEKSFIASVLYEHLELDGIIFIGTVKSMWEEVYRAFAQETGNDFNEDEWMGLAEQIEKLDLHSSLDSLDLSPVENVLGDRSKCILIKYGLNEAELQENLNRILDIVKYLRKGDELYIDITHSFRSLSIFLLIVLIFLKDLKQEEKIEIKGVFYGMLDVIREVGYAPVVDLKSIFDLTQWIKGAYSLQKFGNGYLISELLKEQGETKLAEEINQLSEVININYVPTIKDRSVYLKQSLAKLDCSSPFDRLKETLEEFTDEFSNRSEPESDFQLKLAGWYFDNKRYATGYITLAEAIVTYACEFDGKDINSIRDRDEMKKLLNPKNPRKIFSQREKEYYNTDLGSLFRKVNPIRNAIAHASFNKKRPKYSDAIEKAKGSYYDQAKKEYVKGYYDQAKDIFESKILR</sequence>
<dbReference type="SUPFAM" id="SSF160980">
    <property type="entry name" value="SSO1389-like"/>
    <property type="match status" value="1"/>
</dbReference>
<dbReference type="InterPro" id="IPR011742">
    <property type="entry name" value="CRISPR-assoc_prot_TM1812"/>
</dbReference>
<evidence type="ECO:0000313" key="2">
    <source>
        <dbReference type="Proteomes" id="UP001232992"/>
    </source>
</evidence>
<keyword evidence="2" id="KW-1185">Reference proteome</keyword>
<dbReference type="NCBIfam" id="TIGR02549">
    <property type="entry name" value="CRISPR_DxTHG"/>
    <property type="match status" value="1"/>
</dbReference>
<reference evidence="1 2" key="1">
    <citation type="submission" date="2023-01" db="EMBL/GenBank/DDBJ databases">
        <title>Novel diversity within Roseofilum (Cyanobacteria; Desertifilaceae) from marine benthic mats with descriptions of four novel species.</title>
        <authorList>
            <person name="Wang Y."/>
            <person name="Berthold D.E."/>
            <person name="Hu J."/>
            <person name="Lefler F.W."/>
            <person name="Laughinghouse H.D. IV."/>
        </authorList>
    </citation>
    <scope>NUCLEOTIDE SEQUENCE [LARGE SCALE GENOMIC DNA]</scope>
    <source>
        <strain evidence="1 2">BLCC-M143</strain>
    </source>
</reference>
<dbReference type="RefSeq" id="WP_283756731.1">
    <property type="nucleotide sequence ID" value="NZ_JAQOSQ010000002.1"/>
</dbReference>
<dbReference type="NCBIfam" id="TIGR02221">
    <property type="entry name" value="cas_TM1812"/>
    <property type="match status" value="1"/>
</dbReference>
<evidence type="ECO:0000313" key="1">
    <source>
        <dbReference type="EMBL" id="MDJ1182079.1"/>
    </source>
</evidence>
<protein>
    <submittedName>
        <fullName evidence="1">TIGR02221 family CRISPR-associated protein</fullName>
    </submittedName>
</protein>
<name>A0ABT7BSB8_9CYAN</name>
<dbReference type="InterPro" id="IPR013383">
    <property type="entry name" value="CRISPR-assoc_prot_DxTHG_CS"/>
</dbReference>
<organism evidence="1 2">
    <name type="scientific">Roseofilum casamattae BLCC-M143</name>
    <dbReference type="NCBI Taxonomy" id="3022442"/>
    <lineage>
        <taxon>Bacteria</taxon>
        <taxon>Bacillati</taxon>
        <taxon>Cyanobacteriota</taxon>
        <taxon>Cyanophyceae</taxon>
        <taxon>Desertifilales</taxon>
        <taxon>Desertifilaceae</taxon>
        <taxon>Roseofilum</taxon>
        <taxon>Roseofilum casamattae</taxon>
    </lineage>
</organism>
<gene>
    <name evidence="1" type="primary">csx2</name>
    <name evidence="1" type="ORF">PMH09_02625</name>
</gene>
<dbReference type="Proteomes" id="UP001232992">
    <property type="component" value="Unassembled WGS sequence"/>
</dbReference>
<proteinExistence type="predicted"/>